<dbReference type="InterPro" id="IPR058781">
    <property type="entry name" value="HH_AprE-like"/>
</dbReference>
<comment type="similarity">
    <text evidence="2 9">Belongs to the membrane fusion protein (MFP) (TC 8.A.1) family.</text>
</comment>
<dbReference type="InterPro" id="IPR010129">
    <property type="entry name" value="T1SS_HlyD"/>
</dbReference>
<evidence type="ECO:0000256" key="7">
    <source>
        <dbReference type="ARBA" id="ARBA00022989"/>
    </source>
</evidence>
<dbReference type="GO" id="GO:0005886">
    <property type="term" value="C:plasma membrane"/>
    <property type="evidence" value="ECO:0007669"/>
    <property type="project" value="UniProtKB-SubCell"/>
</dbReference>
<sequence length="443" mass="48103">MNTNAKPNTQTEAFVDRSWKFIGFGLAAIAVLAIGFGGWAATARMSGAVVTGGNVVVSSDLRAVQHPDGGIVGEIHISNGDRVAAGDVVLTLDDKLLSGSQLLVDDRLIAVEAQLSRLISERDGLDEIELSEELAARKDDPKVQRTLTTQRAVMQARRLSQEGEVAAFEERITQTEQEISGLEAQYAASIEEIELIDSELEGLTQLFEKGLTPATRITTLKRQRSGLLGNSGGLTSRIAVARGRISETRINILQLEKTFREQVMNEISALEVELDGLKERRAAAELQLARVEIRAPADGIIHELGVHTEGGVVSPGEILMQIVPENDGLVVTASVMPQDINNVSVGQAATVVISAFDQHIAPRLEGNVQFVSADLKTDPMTGMPFYETRVALDESAVETLADRQLKLLPGMPAEVYIETGERTLFQYLVDPLSKQIRTTFREV</sequence>
<dbReference type="Gene3D" id="2.40.30.170">
    <property type="match status" value="1"/>
</dbReference>
<evidence type="ECO:0000256" key="3">
    <source>
        <dbReference type="ARBA" id="ARBA00022448"/>
    </source>
</evidence>
<evidence type="ECO:0000256" key="1">
    <source>
        <dbReference type="ARBA" id="ARBA00004377"/>
    </source>
</evidence>
<evidence type="ECO:0000256" key="10">
    <source>
        <dbReference type="SAM" id="Coils"/>
    </source>
</evidence>
<protein>
    <recommendedName>
        <fullName evidence="9">Membrane fusion protein (MFP) family protein</fullName>
    </recommendedName>
</protein>
<keyword evidence="5 9" id="KW-0997">Cell inner membrane</keyword>
<dbReference type="AlphaFoldDB" id="A0A0N7MAX6"/>
<reference evidence="14" key="1">
    <citation type="submission" date="2015-09" db="EMBL/GenBank/DDBJ databases">
        <authorList>
            <person name="Rodrigo-Torres L."/>
            <person name="Arahal D.R."/>
        </authorList>
    </citation>
    <scope>NUCLEOTIDE SEQUENCE [LARGE SCALE GENOMIC DNA]</scope>
    <source>
        <strain evidence="14">CECT 5091</strain>
    </source>
</reference>
<dbReference type="Pfam" id="PF25994">
    <property type="entry name" value="HH_AprE"/>
    <property type="match status" value="1"/>
</dbReference>
<dbReference type="EMBL" id="CYUD01000019">
    <property type="protein sequence ID" value="CUK18037.1"/>
    <property type="molecule type" value="Genomic_DNA"/>
</dbReference>
<keyword evidence="3 9" id="KW-0813">Transport</keyword>
<evidence type="ECO:0000256" key="8">
    <source>
        <dbReference type="ARBA" id="ARBA00023136"/>
    </source>
</evidence>
<dbReference type="STRING" id="1715692.RUE5091_04192"/>
<keyword evidence="7 9" id="KW-1133">Transmembrane helix</keyword>
<name>A0A0N7MAX6_9RHOB</name>
<dbReference type="PANTHER" id="PTHR30386">
    <property type="entry name" value="MEMBRANE FUSION SUBUNIT OF EMRAB-TOLC MULTIDRUG EFFLUX PUMP"/>
    <property type="match status" value="1"/>
</dbReference>
<dbReference type="Proteomes" id="UP000051260">
    <property type="component" value="Unassembled WGS sequence"/>
</dbReference>
<evidence type="ECO:0000256" key="6">
    <source>
        <dbReference type="ARBA" id="ARBA00022692"/>
    </source>
</evidence>
<dbReference type="RefSeq" id="WP_165590813.1">
    <property type="nucleotide sequence ID" value="NZ_CYUD01000019.1"/>
</dbReference>
<feature type="coiled-coil region" evidence="10">
    <location>
        <begin position="158"/>
        <end position="192"/>
    </location>
</feature>
<feature type="coiled-coil region" evidence="10">
    <location>
        <begin position="260"/>
        <end position="294"/>
    </location>
</feature>
<keyword evidence="4 9" id="KW-1003">Cell membrane</keyword>
<evidence type="ECO:0000313" key="14">
    <source>
        <dbReference type="Proteomes" id="UP000051260"/>
    </source>
</evidence>
<gene>
    <name evidence="13" type="primary">prsE_5</name>
    <name evidence="13" type="ORF">RUE5091_04192</name>
</gene>
<feature type="domain" description="AprE-like long alpha-helical hairpin" evidence="11">
    <location>
        <begin position="105"/>
        <end position="285"/>
    </location>
</feature>
<dbReference type="PRINTS" id="PR01490">
    <property type="entry name" value="RTXTOXIND"/>
</dbReference>
<evidence type="ECO:0000256" key="5">
    <source>
        <dbReference type="ARBA" id="ARBA00022519"/>
    </source>
</evidence>
<dbReference type="InterPro" id="IPR050739">
    <property type="entry name" value="MFP"/>
</dbReference>
<keyword evidence="8 9" id="KW-0472">Membrane</keyword>
<evidence type="ECO:0000256" key="9">
    <source>
        <dbReference type="RuleBase" id="RU365093"/>
    </source>
</evidence>
<evidence type="ECO:0000259" key="12">
    <source>
        <dbReference type="Pfam" id="PF26002"/>
    </source>
</evidence>
<evidence type="ECO:0000259" key="11">
    <source>
        <dbReference type="Pfam" id="PF25994"/>
    </source>
</evidence>
<accession>A0A0N7MAX6</accession>
<dbReference type="Pfam" id="PF26002">
    <property type="entry name" value="Beta-barrel_AprE"/>
    <property type="match status" value="1"/>
</dbReference>
<keyword evidence="6 9" id="KW-0812">Transmembrane</keyword>
<keyword evidence="14" id="KW-1185">Reference proteome</keyword>
<dbReference type="NCBIfam" id="TIGR01843">
    <property type="entry name" value="type_I_hlyD"/>
    <property type="match status" value="1"/>
</dbReference>
<dbReference type="InterPro" id="IPR058982">
    <property type="entry name" value="Beta-barrel_AprE"/>
</dbReference>
<evidence type="ECO:0000256" key="4">
    <source>
        <dbReference type="ARBA" id="ARBA00022475"/>
    </source>
</evidence>
<evidence type="ECO:0000313" key="13">
    <source>
        <dbReference type="EMBL" id="CUK18037.1"/>
    </source>
</evidence>
<keyword evidence="10" id="KW-0175">Coiled coil</keyword>
<feature type="domain" description="AprE-like beta-barrel" evidence="12">
    <location>
        <begin position="329"/>
        <end position="420"/>
    </location>
</feature>
<proteinExistence type="inferred from homology"/>
<organism evidence="13 14">
    <name type="scientific">Ruegeria denitrificans</name>
    <dbReference type="NCBI Taxonomy" id="1715692"/>
    <lineage>
        <taxon>Bacteria</taxon>
        <taxon>Pseudomonadati</taxon>
        <taxon>Pseudomonadota</taxon>
        <taxon>Alphaproteobacteria</taxon>
        <taxon>Rhodobacterales</taxon>
        <taxon>Roseobacteraceae</taxon>
        <taxon>Ruegeria</taxon>
    </lineage>
</organism>
<feature type="transmembrane region" description="Helical" evidence="9">
    <location>
        <begin position="21"/>
        <end position="41"/>
    </location>
</feature>
<evidence type="ECO:0000256" key="2">
    <source>
        <dbReference type="ARBA" id="ARBA00009477"/>
    </source>
</evidence>
<dbReference type="PANTHER" id="PTHR30386:SF17">
    <property type="entry name" value="ALKALINE PROTEASE SECRETION PROTEIN APRE"/>
    <property type="match status" value="1"/>
</dbReference>
<comment type="subcellular location">
    <subcellularLocation>
        <location evidence="1 9">Cell inner membrane</location>
        <topology evidence="1 9">Single-pass membrane protein</topology>
    </subcellularLocation>
</comment>
<dbReference type="GO" id="GO:0015031">
    <property type="term" value="P:protein transport"/>
    <property type="evidence" value="ECO:0007669"/>
    <property type="project" value="InterPro"/>
</dbReference>